<dbReference type="AlphaFoldDB" id="A0A3G5FNC9"/>
<comment type="function">
    <text evidence="17">Core subunit of the mitochondrial membrane respiratory chain NADH dehydrogenase (Complex I) which catalyzes electron transfer from NADH through the respiratory chain, using ubiquinone as an electron acceptor. Essential for the catalytic activity and assembly of complex I.</text>
</comment>
<keyword evidence="12 17" id="KW-0520">NAD</keyword>
<evidence type="ECO:0000256" key="13">
    <source>
        <dbReference type="ARBA" id="ARBA00023075"/>
    </source>
</evidence>
<keyword evidence="11 17" id="KW-1133">Transmembrane helix</keyword>
<dbReference type="EMBL" id="MH789718">
    <property type="protein sequence ID" value="AYW52136.1"/>
    <property type="molecule type" value="Genomic_DNA"/>
</dbReference>
<dbReference type="InterPro" id="IPR010934">
    <property type="entry name" value="NADH_DH_su5_C"/>
</dbReference>
<dbReference type="EC" id="7.1.1.2" evidence="3 17"/>
<feature type="transmembrane region" description="Helical" evidence="17">
    <location>
        <begin position="210"/>
        <end position="231"/>
    </location>
</feature>
<feature type="domain" description="NADH-Ubiquinone oxidoreductase (complex I) chain 5 N-terminal" evidence="19">
    <location>
        <begin position="35"/>
        <end position="84"/>
    </location>
</feature>
<evidence type="ECO:0000259" key="20">
    <source>
        <dbReference type="Pfam" id="PF06455"/>
    </source>
</evidence>
<evidence type="ECO:0000256" key="7">
    <source>
        <dbReference type="ARBA" id="ARBA00022692"/>
    </source>
</evidence>
<evidence type="ECO:0000256" key="16">
    <source>
        <dbReference type="ARBA" id="ARBA00049551"/>
    </source>
</evidence>
<comment type="catalytic activity">
    <reaction evidence="16 17">
        <text>a ubiquinone + NADH + 5 H(+)(in) = a ubiquinol + NAD(+) + 4 H(+)(out)</text>
        <dbReference type="Rhea" id="RHEA:29091"/>
        <dbReference type="Rhea" id="RHEA-COMP:9565"/>
        <dbReference type="Rhea" id="RHEA-COMP:9566"/>
        <dbReference type="ChEBI" id="CHEBI:15378"/>
        <dbReference type="ChEBI" id="CHEBI:16389"/>
        <dbReference type="ChEBI" id="CHEBI:17976"/>
        <dbReference type="ChEBI" id="CHEBI:57540"/>
        <dbReference type="ChEBI" id="CHEBI:57945"/>
        <dbReference type="EC" id="7.1.1.2"/>
    </reaction>
</comment>
<evidence type="ECO:0000256" key="11">
    <source>
        <dbReference type="ARBA" id="ARBA00022989"/>
    </source>
</evidence>
<keyword evidence="7 17" id="KW-0812">Transmembrane</keyword>
<keyword evidence="10" id="KW-0249">Electron transport</keyword>
<dbReference type="InterPro" id="IPR001750">
    <property type="entry name" value="ND/Mrp_TM"/>
</dbReference>
<evidence type="ECO:0000256" key="6">
    <source>
        <dbReference type="ARBA" id="ARBA00022660"/>
    </source>
</evidence>
<keyword evidence="9" id="KW-1278">Translocase</keyword>
<dbReference type="Pfam" id="PF06455">
    <property type="entry name" value="NADH5_C"/>
    <property type="match status" value="1"/>
</dbReference>
<feature type="transmembrane region" description="Helical" evidence="17">
    <location>
        <begin position="145"/>
        <end position="166"/>
    </location>
</feature>
<dbReference type="PANTHER" id="PTHR42829">
    <property type="entry name" value="NADH-UBIQUINONE OXIDOREDUCTASE CHAIN 5"/>
    <property type="match status" value="1"/>
</dbReference>
<name>A0A3G5FNC9_9CUCU</name>
<evidence type="ECO:0000256" key="10">
    <source>
        <dbReference type="ARBA" id="ARBA00022982"/>
    </source>
</evidence>
<dbReference type="PANTHER" id="PTHR42829:SF2">
    <property type="entry name" value="NADH-UBIQUINONE OXIDOREDUCTASE CHAIN 5"/>
    <property type="match status" value="1"/>
</dbReference>
<feature type="transmembrane region" description="Helical" evidence="17">
    <location>
        <begin position="50"/>
        <end position="71"/>
    </location>
</feature>
<evidence type="ECO:0000256" key="1">
    <source>
        <dbReference type="ARBA" id="ARBA00003257"/>
    </source>
</evidence>
<evidence type="ECO:0000256" key="2">
    <source>
        <dbReference type="ARBA" id="ARBA00004448"/>
    </source>
</evidence>
<feature type="transmembrane region" description="Helical" evidence="17">
    <location>
        <begin position="476"/>
        <end position="500"/>
    </location>
</feature>
<dbReference type="Pfam" id="PF00361">
    <property type="entry name" value="Proton_antipo_M"/>
    <property type="match status" value="1"/>
</dbReference>
<feature type="transmembrane region" description="Helical" evidence="17">
    <location>
        <begin position="326"/>
        <end position="349"/>
    </location>
</feature>
<evidence type="ECO:0000256" key="3">
    <source>
        <dbReference type="ARBA" id="ARBA00012944"/>
    </source>
</evidence>
<evidence type="ECO:0000259" key="19">
    <source>
        <dbReference type="Pfam" id="PF00662"/>
    </source>
</evidence>
<evidence type="ECO:0000256" key="17">
    <source>
        <dbReference type="RuleBase" id="RU003404"/>
    </source>
</evidence>
<sequence>MYYKNMFLLISLISYFMSLDFLIIQKIYLIEFNFFSYNSCSISMVILLDWISFMFISFVMFISSMILNYSYLYMSNDKYKYRFMYLVILFVVSMILLIISPNMISILLGWDGLGLVSYLLVVYYQNLKSYSAGMLTILMNRVGDVFLLFVIVWFMNYGSWNFIFYINFIDDYFIKLIGYLVIIGAFTKSAQIPFSAWLPAAMAAPTPVSALVHSSTLVTAGIYLLIRFNFIFNYLNLNIFIFLSLMTMFMAGLGASFELDLKKIIALSTLSQLGLMMSILLIGSWELTFFHLLTHALFKALMFMCAGMFIHMYFDCQDIRYMGHMIYLMPLTSLIFNISNLSLCGLPFFSGFYSKDLMMEMLSMNYMNLFIYMIFYISIGLTMSYSIRLSFYLIFGEFNYLNLMNFKENLDKMMKSMLLMLIMVIFSGSMLSWILFNEPYFINLSYYMKFLTLVMVMLGLYLGLEFSKFKLSYLNWSLKNLLISYYFSSMWNLSILSSFYNNKFLNLGKKYYKLMDQGWLEYMGSQNLFLKFIDLAKFMQKIFGNFIKLYFIMIILFILMIFMNI</sequence>
<keyword evidence="8" id="KW-0999">Mitochondrion inner membrane</keyword>
<dbReference type="GO" id="GO:0042773">
    <property type="term" value="P:ATP synthesis coupled electron transport"/>
    <property type="evidence" value="ECO:0007669"/>
    <property type="project" value="InterPro"/>
</dbReference>
<keyword evidence="5 17" id="KW-0813">Transport</keyword>
<evidence type="ECO:0000256" key="9">
    <source>
        <dbReference type="ARBA" id="ARBA00022967"/>
    </source>
</evidence>
<dbReference type="GO" id="GO:0003954">
    <property type="term" value="F:NADH dehydrogenase activity"/>
    <property type="evidence" value="ECO:0007669"/>
    <property type="project" value="TreeGrafter"/>
</dbReference>
<keyword evidence="13 17" id="KW-0830">Ubiquinone</keyword>
<feature type="transmembrane region" description="Helical" evidence="17">
    <location>
        <begin position="7"/>
        <end position="30"/>
    </location>
</feature>
<keyword evidence="14 17" id="KW-0496">Mitochondrion</keyword>
<feature type="transmembrane region" description="Helical" evidence="17">
    <location>
        <begin position="446"/>
        <end position="464"/>
    </location>
</feature>
<evidence type="ECO:0000256" key="14">
    <source>
        <dbReference type="ARBA" id="ARBA00023128"/>
    </source>
</evidence>
<protein>
    <recommendedName>
        <fullName evidence="4 17">NADH-ubiquinone oxidoreductase chain 5</fullName>
        <ecNumber evidence="3 17">7.1.1.2</ecNumber>
    </recommendedName>
</protein>
<dbReference type="GO" id="GO:0008137">
    <property type="term" value="F:NADH dehydrogenase (ubiquinone) activity"/>
    <property type="evidence" value="ECO:0007669"/>
    <property type="project" value="UniProtKB-EC"/>
</dbReference>
<gene>
    <name evidence="21" type="primary">nad5</name>
</gene>
<dbReference type="InterPro" id="IPR001516">
    <property type="entry name" value="Proton_antipo_N"/>
</dbReference>
<reference evidence="21" key="2">
    <citation type="submission" date="2018-08" db="EMBL/GenBank/DDBJ databases">
        <authorList>
            <person name="Prakash G."/>
            <person name="Vogler A.P."/>
        </authorList>
    </citation>
    <scope>NUCLEOTIDE SEQUENCE</scope>
</reference>
<evidence type="ECO:0000256" key="15">
    <source>
        <dbReference type="ARBA" id="ARBA00023136"/>
    </source>
</evidence>
<evidence type="ECO:0000256" key="8">
    <source>
        <dbReference type="ARBA" id="ARBA00022792"/>
    </source>
</evidence>
<dbReference type="Pfam" id="PF00662">
    <property type="entry name" value="Proton_antipo_N"/>
    <property type="match status" value="1"/>
</dbReference>
<proteinExistence type="inferred from homology"/>
<evidence type="ECO:0000256" key="12">
    <source>
        <dbReference type="ARBA" id="ARBA00023027"/>
    </source>
</evidence>
<keyword evidence="15 17" id="KW-0472">Membrane</keyword>
<geneLocation type="mitochondrion" evidence="21"/>
<dbReference type="GO" id="GO:0005743">
    <property type="term" value="C:mitochondrial inner membrane"/>
    <property type="evidence" value="ECO:0007669"/>
    <property type="project" value="UniProtKB-SubCell"/>
</dbReference>
<feature type="transmembrane region" description="Helical" evidence="17">
    <location>
        <begin position="172"/>
        <end position="198"/>
    </location>
</feature>
<feature type="transmembrane region" description="Helical" evidence="17">
    <location>
        <begin position="416"/>
        <end position="434"/>
    </location>
</feature>
<evidence type="ECO:0000313" key="21">
    <source>
        <dbReference type="EMBL" id="AYW52136.1"/>
    </source>
</evidence>
<reference evidence="21" key="1">
    <citation type="journal article" date="2015" name="Mol. Biol. Evol.">
        <title>Soup to Tree: The Phylogeny of Beetles Inferred by Mitochondrial Metagenomics of a Bornean Rainforest Sample.</title>
        <authorList>
            <person name="Crampton-Platt A."/>
            <person name="Timmermans M.J."/>
            <person name="Gimmel M.L."/>
            <person name="Kutty S.N."/>
            <person name="Cockerill T.D."/>
            <person name="Vun Khen C."/>
            <person name="Vogler A.P."/>
        </authorList>
    </citation>
    <scope>NUCLEOTIDE SEQUENCE</scope>
</reference>
<feature type="transmembrane region" description="Helical" evidence="17">
    <location>
        <begin position="264"/>
        <end position="283"/>
    </location>
</feature>
<dbReference type="PRINTS" id="PR01434">
    <property type="entry name" value="NADHDHGNASE5"/>
</dbReference>
<dbReference type="GO" id="GO:0015990">
    <property type="term" value="P:electron transport coupled proton transport"/>
    <property type="evidence" value="ECO:0007669"/>
    <property type="project" value="TreeGrafter"/>
</dbReference>
<feature type="transmembrane region" description="Helical" evidence="17">
    <location>
        <begin position="289"/>
        <end position="314"/>
    </location>
</feature>
<dbReference type="InterPro" id="IPR003945">
    <property type="entry name" value="NU5C-like"/>
</dbReference>
<organism evidence="21">
    <name type="scientific">Discolomatidae sp. 1 ACP-2013</name>
    <dbReference type="NCBI Taxonomy" id="1434484"/>
    <lineage>
        <taxon>Eukaryota</taxon>
        <taxon>Metazoa</taxon>
        <taxon>Ecdysozoa</taxon>
        <taxon>Arthropoda</taxon>
        <taxon>Hexapoda</taxon>
        <taxon>Insecta</taxon>
        <taxon>Pterygota</taxon>
        <taxon>Neoptera</taxon>
        <taxon>Endopterygota</taxon>
        <taxon>Coleoptera</taxon>
        <taxon>Polyphaga</taxon>
        <taxon>Cucujiformia</taxon>
        <taxon>Coccinelloidea</taxon>
        <taxon>Discolomatidae</taxon>
    </lineage>
</organism>
<evidence type="ECO:0000256" key="4">
    <source>
        <dbReference type="ARBA" id="ARBA00021096"/>
    </source>
</evidence>
<feature type="transmembrane region" description="Helical" evidence="17">
    <location>
        <begin position="369"/>
        <end position="395"/>
    </location>
</feature>
<feature type="domain" description="NADH:quinone oxidoreductase/Mrp antiporter transmembrane" evidence="18">
    <location>
        <begin position="100"/>
        <end position="381"/>
    </location>
</feature>
<feature type="transmembrane region" description="Helical" evidence="17">
    <location>
        <begin position="83"/>
        <end position="100"/>
    </location>
</feature>
<feature type="transmembrane region" description="Helical" evidence="17">
    <location>
        <begin position="542"/>
        <end position="562"/>
    </location>
</feature>
<comment type="function">
    <text evidence="1">Core subunit of the mitochondrial membrane respiratory chain NADH dehydrogenase (Complex I) that is believed to belong to the minimal assembly required for catalysis. Complex I functions in the transfer of electrons from NADH to the respiratory chain. The immediate electron acceptor for the enzyme is believed to be ubiquinone.</text>
</comment>
<comment type="subcellular location">
    <subcellularLocation>
        <location evidence="2">Mitochondrion inner membrane</location>
        <topology evidence="2">Multi-pass membrane protein</topology>
    </subcellularLocation>
</comment>
<evidence type="ECO:0000256" key="5">
    <source>
        <dbReference type="ARBA" id="ARBA00022448"/>
    </source>
</evidence>
<comment type="similarity">
    <text evidence="17">Belongs to the complex I subunit 5 family.</text>
</comment>
<feature type="domain" description="NADH dehydrogenase subunit 5 C-terminal" evidence="20">
    <location>
        <begin position="385"/>
        <end position="563"/>
    </location>
</feature>
<evidence type="ECO:0000259" key="18">
    <source>
        <dbReference type="Pfam" id="PF00361"/>
    </source>
</evidence>
<keyword evidence="6" id="KW-0679">Respiratory chain</keyword>
<accession>A0A3G5FNC9</accession>
<feature type="transmembrane region" description="Helical" evidence="17">
    <location>
        <begin position="237"/>
        <end position="257"/>
    </location>
</feature>